<dbReference type="SUPFAM" id="SSF50494">
    <property type="entry name" value="Trypsin-like serine proteases"/>
    <property type="match status" value="1"/>
</dbReference>
<keyword evidence="2" id="KW-1185">Reference proteome</keyword>
<evidence type="ECO:0000313" key="1">
    <source>
        <dbReference type="EMBL" id="MBA9077533.1"/>
    </source>
</evidence>
<proteinExistence type="predicted"/>
<evidence type="ECO:0008006" key="3">
    <source>
        <dbReference type="Google" id="ProtNLM"/>
    </source>
</evidence>
<organism evidence="1 2">
    <name type="scientific">Rufibacter quisquiliarum</name>
    <dbReference type="NCBI Taxonomy" id="1549639"/>
    <lineage>
        <taxon>Bacteria</taxon>
        <taxon>Pseudomonadati</taxon>
        <taxon>Bacteroidota</taxon>
        <taxon>Cytophagia</taxon>
        <taxon>Cytophagales</taxon>
        <taxon>Hymenobacteraceae</taxon>
        <taxon>Rufibacter</taxon>
    </lineage>
</organism>
<reference evidence="1 2" key="1">
    <citation type="submission" date="2020-08" db="EMBL/GenBank/DDBJ databases">
        <title>Genomic Encyclopedia of Type Strains, Phase IV (KMG-IV): sequencing the most valuable type-strain genomes for metagenomic binning, comparative biology and taxonomic classification.</title>
        <authorList>
            <person name="Goeker M."/>
        </authorList>
    </citation>
    <scope>NUCLEOTIDE SEQUENCE [LARGE SCALE GENOMIC DNA]</scope>
    <source>
        <strain evidence="1 2">DSM 29854</strain>
    </source>
</reference>
<dbReference type="Proteomes" id="UP000563094">
    <property type="component" value="Unassembled WGS sequence"/>
</dbReference>
<dbReference type="EMBL" id="JACJIQ010000007">
    <property type="protein sequence ID" value="MBA9077533.1"/>
    <property type="molecule type" value="Genomic_DNA"/>
</dbReference>
<dbReference type="AlphaFoldDB" id="A0A839GIL4"/>
<name>A0A839GIL4_9BACT</name>
<accession>A0A839GIL4</accession>
<comment type="caution">
    <text evidence="1">The sequence shown here is derived from an EMBL/GenBank/DDBJ whole genome shotgun (WGS) entry which is preliminary data.</text>
</comment>
<sequence>MIISTSEFFNEITINTGKQILRSLCQFYKTGEKGIPKGFGTGFFIKISNKHFLITAAHVSDDKDIYILKDGSELRFAGKLTSVINEKRENDKFDFSFLELDEQSIIIANEHFVFLEENILLLNHSITDNIGKPQYFLCGFPSSKTTWKYKTDKIITDPFLFTTKTKELTKPIQDKGFVPEANIVLDYDKEKILTFGSNMILTGPDPYGISGCPLWFFPRILTDNYIPDSNNLVLPVKLIGIMIEYHKDEKIMVGTRIDYVINLINNNVA</sequence>
<evidence type="ECO:0000313" key="2">
    <source>
        <dbReference type="Proteomes" id="UP000563094"/>
    </source>
</evidence>
<dbReference type="InterPro" id="IPR009003">
    <property type="entry name" value="Peptidase_S1_PA"/>
</dbReference>
<protein>
    <recommendedName>
        <fullName evidence="3">Trypsin-like peptidase domain-containing protein</fullName>
    </recommendedName>
</protein>
<dbReference type="RefSeq" id="WP_182513040.1">
    <property type="nucleotide sequence ID" value="NZ_JACJIQ010000007.1"/>
</dbReference>
<gene>
    <name evidence="1" type="ORF">FHS90_002246</name>
</gene>